<dbReference type="RefSeq" id="WP_419190445.1">
    <property type="nucleotide sequence ID" value="NZ_CP036434.1"/>
</dbReference>
<reference evidence="1 2" key="1">
    <citation type="submission" date="2019-02" db="EMBL/GenBank/DDBJ databases">
        <title>Deep-cultivation of Planctomycetes and their phenomic and genomic characterization uncovers novel biology.</title>
        <authorList>
            <person name="Wiegand S."/>
            <person name="Jogler M."/>
            <person name="Boedeker C."/>
            <person name="Pinto D."/>
            <person name="Vollmers J."/>
            <person name="Rivas-Marin E."/>
            <person name="Kohn T."/>
            <person name="Peeters S.H."/>
            <person name="Heuer A."/>
            <person name="Rast P."/>
            <person name="Oberbeckmann S."/>
            <person name="Bunk B."/>
            <person name="Jeske O."/>
            <person name="Meyerdierks A."/>
            <person name="Storesund J.E."/>
            <person name="Kallscheuer N."/>
            <person name="Luecker S."/>
            <person name="Lage O.M."/>
            <person name="Pohl T."/>
            <person name="Merkel B.J."/>
            <person name="Hornburger P."/>
            <person name="Mueller R.-W."/>
            <person name="Bruemmer F."/>
            <person name="Labrenz M."/>
            <person name="Spormann A.M."/>
            <person name="Op den Camp H."/>
            <person name="Overmann J."/>
            <person name="Amann R."/>
            <person name="Jetten M.S.M."/>
            <person name="Mascher T."/>
            <person name="Medema M.H."/>
            <person name="Devos D.P."/>
            <person name="Kaster A.-K."/>
            <person name="Ovreas L."/>
            <person name="Rohde M."/>
            <person name="Galperin M.Y."/>
            <person name="Jogler C."/>
        </authorList>
    </citation>
    <scope>NUCLEOTIDE SEQUENCE [LARGE SCALE GENOMIC DNA]</scope>
    <source>
        <strain evidence="1 2">Poly30</strain>
    </source>
</reference>
<dbReference type="AlphaFoldDB" id="A0A518EXD0"/>
<accession>A0A518EXD0</accession>
<evidence type="ECO:0008006" key="3">
    <source>
        <dbReference type="Google" id="ProtNLM"/>
    </source>
</evidence>
<evidence type="ECO:0000313" key="2">
    <source>
        <dbReference type="Proteomes" id="UP000320390"/>
    </source>
</evidence>
<name>A0A518EXD0_9BACT</name>
<dbReference type="EMBL" id="CP036434">
    <property type="protein sequence ID" value="QDV08727.1"/>
    <property type="molecule type" value="Genomic_DNA"/>
</dbReference>
<sequence length="229" mass="25447">MHDDLTLRTVDSFDALLRTPFEGACNALRWRRELKGDFDEVLAALDLTEDIQPVDEDWLRDAALSPNGRLAASVLLEDLRLLQDAGHEPELNAIGAYPMDPDEELPTDVYSFHVDSATAPTDTFLCCYAGRTSEGLRRADAIRTVDVPELRARLLASFGGADGGSFEAFLKETHQDLHFVERPGARPFSFGHGQLWRLAVQYPGAPVEAFIHRAPRHEPGDGRRLLLIS</sequence>
<keyword evidence="2" id="KW-1185">Reference proteome</keyword>
<organism evidence="1 2">
    <name type="scientific">Saltatorellus ferox</name>
    <dbReference type="NCBI Taxonomy" id="2528018"/>
    <lineage>
        <taxon>Bacteria</taxon>
        <taxon>Pseudomonadati</taxon>
        <taxon>Planctomycetota</taxon>
        <taxon>Planctomycetia</taxon>
        <taxon>Planctomycetia incertae sedis</taxon>
        <taxon>Saltatorellus</taxon>
    </lineage>
</organism>
<gene>
    <name evidence="1" type="ORF">Poly30_42800</name>
</gene>
<protein>
    <recommendedName>
        <fullName evidence="3">DUF1826 domain-containing protein</fullName>
    </recommendedName>
</protein>
<dbReference type="Proteomes" id="UP000320390">
    <property type="component" value="Chromosome"/>
</dbReference>
<proteinExistence type="predicted"/>
<evidence type="ECO:0000313" key="1">
    <source>
        <dbReference type="EMBL" id="QDV08727.1"/>
    </source>
</evidence>